<sequence length="158" mass="18076">MRYETFIRICKLQETEAILVGVSFRKFDEDTMIVDGTNGTAKDQGQFWATDIAPYMPPEGEVEYKQTYQTKAETYVAARRYTMRIIEAIRAEPDVFAKYSMPFHELIADLDLCEEFMDDFDVNAKCRKFDEIAVPEPTEALVEGIMCFGGKRPNPSGV</sequence>
<reference evidence="1 2" key="1">
    <citation type="submission" date="2019-04" db="EMBL/GenBank/DDBJ databases">
        <title>High contiguity whole genome sequence and gene annotation resource for two Venturia nashicola isolates.</title>
        <authorList>
            <person name="Prokchorchik M."/>
            <person name="Won K."/>
            <person name="Lee Y."/>
            <person name="Choi E.D."/>
            <person name="Segonzac C."/>
            <person name="Sohn K.H."/>
        </authorList>
    </citation>
    <scope>NUCLEOTIDE SEQUENCE [LARGE SCALE GENOMIC DNA]</scope>
    <source>
        <strain evidence="1 2">PRI2</strain>
    </source>
</reference>
<dbReference type="EMBL" id="SNSC02000009">
    <property type="protein sequence ID" value="TID21662.1"/>
    <property type="molecule type" value="Genomic_DNA"/>
</dbReference>
<organism evidence="1 2">
    <name type="scientific">Venturia nashicola</name>
    <dbReference type="NCBI Taxonomy" id="86259"/>
    <lineage>
        <taxon>Eukaryota</taxon>
        <taxon>Fungi</taxon>
        <taxon>Dikarya</taxon>
        <taxon>Ascomycota</taxon>
        <taxon>Pezizomycotina</taxon>
        <taxon>Dothideomycetes</taxon>
        <taxon>Pleosporomycetidae</taxon>
        <taxon>Venturiales</taxon>
        <taxon>Venturiaceae</taxon>
        <taxon>Venturia</taxon>
    </lineage>
</organism>
<dbReference type="AlphaFoldDB" id="A0A4Z1NZX0"/>
<keyword evidence="2" id="KW-1185">Reference proteome</keyword>
<accession>A0A4Z1NZX0</accession>
<gene>
    <name evidence="1" type="ORF">E6O75_ATG05057</name>
</gene>
<name>A0A4Z1NZX0_9PEZI</name>
<dbReference type="Proteomes" id="UP000298493">
    <property type="component" value="Unassembled WGS sequence"/>
</dbReference>
<comment type="caution">
    <text evidence="1">The sequence shown here is derived from an EMBL/GenBank/DDBJ whole genome shotgun (WGS) entry which is preliminary data.</text>
</comment>
<proteinExistence type="predicted"/>
<evidence type="ECO:0000313" key="2">
    <source>
        <dbReference type="Proteomes" id="UP000298493"/>
    </source>
</evidence>
<evidence type="ECO:0000313" key="1">
    <source>
        <dbReference type="EMBL" id="TID21662.1"/>
    </source>
</evidence>
<protein>
    <submittedName>
        <fullName evidence="1">Uncharacterized protein</fullName>
    </submittedName>
</protein>